<feature type="region of interest" description="Disordered" evidence="1">
    <location>
        <begin position="583"/>
        <end position="607"/>
    </location>
</feature>
<keyword evidence="2" id="KW-0472">Membrane</keyword>
<feature type="region of interest" description="Disordered" evidence="1">
    <location>
        <begin position="763"/>
        <end position="799"/>
    </location>
</feature>
<dbReference type="GO" id="GO:0061630">
    <property type="term" value="F:ubiquitin protein ligase activity"/>
    <property type="evidence" value="ECO:0007669"/>
    <property type="project" value="TreeGrafter"/>
</dbReference>
<feature type="transmembrane region" description="Helical" evidence="2">
    <location>
        <begin position="176"/>
        <end position="197"/>
    </location>
</feature>
<dbReference type="PANTHER" id="PTHR22696:SF1">
    <property type="entry name" value="E3 UBIQUITIN-PROTEIN LIGASE RNF26"/>
    <property type="match status" value="1"/>
</dbReference>
<feature type="transmembrane region" description="Helical" evidence="2">
    <location>
        <begin position="433"/>
        <end position="461"/>
    </location>
</feature>
<dbReference type="GO" id="GO:0016567">
    <property type="term" value="P:protein ubiquitination"/>
    <property type="evidence" value="ECO:0007669"/>
    <property type="project" value="TreeGrafter"/>
</dbReference>
<feature type="transmembrane region" description="Helical" evidence="2">
    <location>
        <begin position="396"/>
        <end position="413"/>
    </location>
</feature>
<dbReference type="Pfam" id="PF13920">
    <property type="entry name" value="zf-C3HC4_3"/>
    <property type="match status" value="1"/>
</dbReference>
<organism evidence="3 4">
    <name type="scientific">Aspergillus hiratsukae</name>
    <dbReference type="NCBI Taxonomy" id="1194566"/>
    <lineage>
        <taxon>Eukaryota</taxon>
        <taxon>Fungi</taxon>
        <taxon>Dikarya</taxon>
        <taxon>Ascomycota</taxon>
        <taxon>Pezizomycotina</taxon>
        <taxon>Eurotiomycetes</taxon>
        <taxon>Eurotiomycetidae</taxon>
        <taxon>Eurotiales</taxon>
        <taxon>Aspergillaceae</taxon>
        <taxon>Aspergillus</taxon>
        <taxon>Aspergillus subgen. Fumigati</taxon>
    </lineage>
</organism>
<dbReference type="Proteomes" id="UP000630445">
    <property type="component" value="Unassembled WGS sequence"/>
</dbReference>
<accession>A0A8H6P8F4</accession>
<keyword evidence="4" id="KW-1185">Reference proteome</keyword>
<dbReference type="EMBL" id="JACBAD010002046">
    <property type="protein sequence ID" value="KAF7121567.1"/>
    <property type="molecule type" value="Genomic_DNA"/>
</dbReference>
<keyword evidence="2" id="KW-1133">Transmembrane helix</keyword>
<proteinExistence type="predicted"/>
<dbReference type="Gene3D" id="3.30.40.10">
    <property type="entry name" value="Zinc/RING finger domain, C3HC4 (zinc finger)"/>
    <property type="match status" value="1"/>
</dbReference>
<evidence type="ECO:0008006" key="5">
    <source>
        <dbReference type="Google" id="ProtNLM"/>
    </source>
</evidence>
<keyword evidence="2" id="KW-0812">Transmembrane</keyword>
<evidence type="ECO:0000313" key="4">
    <source>
        <dbReference type="Proteomes" id="UP000630445"/>
    </source>
</evidence>
<reference evidence="3" key="1">
    <citation type="submission" date="2020-06" db="EMBL/GenBank/DDBJ databases">
        <title>Draft genome sequences of strains closely related to Aspergillus parafelis and Aspergillus hiratsukae.</title>
        <authorList>
            <person name="Dos Santos R.A.C."/>
            <person name="Rivero-Menendez O."/>
            <person name="Steenwyk J.L."/>
            <person name="Mead M.E."/>
            <person name="Goldman G.H."/>
            <person name="Alastruey-Izquierdo A."/>
            <person name="Rokas A."/>
        </authorList>
    </citation>
    <scope>NUCLEOTIDE SEQUENCE</scope>
    <source>
        <strain evidence="3">CNM-CM5793</strain>
    </source>
</reference>
<comment type="caution">
    <text evidence="3">The sequence shown here is derived from an EMBL/GenBank/DDBJ whole genome shotgun (WGS) entry which is preliminary data.</text>
</comment>
<evidence type="ECO:0000256" key="2">
    <source>
        <dbReference type="SAM" id="Phobius"/>
    </source>
</evidence>
<gene>
    <name evidence="3" type="ORF">CNMCM5793_009037</name>
</gene>
<name>A0A8H6P8F4_9EURO</name>
<dbReference type="OrthoDB" id="66726at2759"/>
<evidence type="ECO:0000256" key="1">
    <source>
        <dbReference type="SAM" id="MobiDB-lite"/>
    </source>
</evidence>
<dbReference type="GO" id="GO:0006511">
    <property type="term" value="P:ubiquitin-dependent protein catabolic process"/>
    <property type="evidence" value="ECO:0007669"/>
    <property type="project" value="TreeGrafter"/>
</dbReference>
<feature type="transmembrane region" description="Helical" evidence="2">
    <location>
        <begin position="136"/>
        <end position="155"/>
    </location>
</feature>
<dbReference type="AlphaFoldDB" id="A0A8H6P8F4"/>
<dbReference type="InterPro" id="IPR013083">
    <property type="entry name" value="Znf_RING/FYVE/PHD"/>
</dbReference>
<dbReference type="PANTHER" id="PTHR22696">
    <property type="entry name" value="E3 UBIQUITIN-PROTEIN LIGASE RNF26"/>
    <property type="match status" value="1"/>
</dbReference>
<protein>
    <recommendedName>
        <fullName evidence="5">Ubiquitin-protein ligase</fullName>
    </recommendedName>
</protein>
<evidence type="ECO:0000313" key="3">
    <source>
        <dbReference type="EMBL" id="KAF7121567.1"/>
    </source>
</evidence>
<feature type="compositionally biased region" description="Basic and acidic residues" evidence="1">
    <location>
        <begin position="585"/>
        <end position="595"/>
    </location>
</feature>
<sequence length="972" mass="107774">MSFVQDTAAVLATPAATASSSAMQSVNSTAITTARFSLLSSPRELLTLPLRGLRQAENLAFSTLSRQLSRLVGLSDMATQISGHAPVTGSGADAVVAATQAAAGAAREGIVDAAAQGETGVYLAEFLQAMRRFSGFFSYLTSRWSLACFTVALILNRITIYASTRRHLTLDFHRRMALRIIPIMLFISQILVLLRAIRCQTSPDYPLLRYGTPGKRLSLDHAGGGGPLYYLSSALLSWESDQQSCSAVKMSRSGNDSAVPYGSFVFLWPVFLRLCLNHFVETLSCALQGRAVVTEAGMSVFEHSLAFAEAESMISQSIGLGLFGLPKHARSKDSSLSSSESAPSAFQLLSRSQVLERMNVTPELLLIALISCCNSLTSNILDVLGKQSRYRLFNTAFWGLCFMSAMVWGLLTGSPTGSDTGVLKFPTVCIVGFVPHLLILLGIVICVIIYALALMITAFSLPPDAGQPLSLRERFSLAHENMQGANQIRNMRFNRHEDFYTTLLRIGYTALTAASEAVFLNEGKAVVARRMTWLEEDRLAEIENSRRSRSFRHSPGAYDRDVPFTGVEPITFDIPEPSGEWESGYGKEKHIEKPKGGSRSVRSQTDPGGVGAFRGATRCYHGFSFFRGIIYLILKWMAYGFDRVLDRIGITARPQWLKILLGSRRRALQERNSNNRTESLDFWILTDEGELELPGDYEFDVEKEMRKRELSMAPRWEEPDEKRLDEKLYGWWRAGGSWGNQDQSPDYVPTDSDDFDTTSVVSMSTNAESEWEDESDGRRTPTPRNPYPAAVSRENSPVDESLMDVDSFARLLDPHDQESRHEARILAAHLAAGRDGRIMTRRQFQQKMERERAQVLLSSRLSRLAGQQTGNGKRKPTPEEESEMLENFILARRSEANRAGPEAQTWESGASGLGPDGPPCVICQTNPRSIITWPCRCLCVCEECRVSLAMNNFGSCVTCRQEVGGFVRLWVP</sequence>